<comment type="caution">
    <text evidence="2">The sequence shown here is derived from an EMBL/GenBank/DDBJ whole genome shotgun (WGS) entry which is preliminary data.</text>
</comment>
<name>A0ABW2J8Y1_9BURK</name>
<dbReference type="RefSeq" id="WP_382236716.1">
    <property type="nucleotide sequence ID" value="NZ_JBHTCC010000005.1"/>
</dbReference>
<organism evidence="2 3">
    <name type="scientific">Herminiimonas aquatilis</name>
    <dbReference type="NCBI Taxonomy" id="345342"/>
    <lineage>
        <taxon>Bacteria</taxon>
        <taxon>Pseudomonadati</taxon>
        <taxon>Pseudomonadota</taxon>
        <taxon>Betaproteobacteria</taxon>
        <taxon>Burkholderiales</taxon>
        <taxon>Oxalobacteraceae</taxon>
        <taxon>Herminiimonas</taxon>
    </lineage>
</organism>
<feature type="compositionally biased region" description="Polar residues" evidence="1">
    <location>
        <begin position="9"/>
        <end position="18"/>
    </location>
</feature>
<protein>
    <submittedName>
        <fullName evidence="2">DUF3306 domain-containing protein</fullName>
    </submittedName>
</protein>
<feature type="compositionally biased region" description="Basic and acidic residues" evidence="1">
    <location>
        <begin position="193"/>
        <end position="205"/>
    </location>
</feature>
<feature type="region of interest" description="Disordered" evidence="1">
    <location>
        <begin position="147"/>
        <end position="222"/>
    </location>
</feature>
<dbReference type="Proteomes" id="UP001596379">
    <property type="component" value="Unassembled WGS sequence"/>
</dbReference>
<reference evidence="3" key="1">
    <citation type="journal article" date="2019" name="Int. J. Syst. Evol. Microbiol.">
        <title>The Global Catalogue of Microorganisms (GCM) 10K type strain sequencing project: providing services to taxonomists for standard genome sequencing and annotation.</title>
        <authorList>
            <consortium name="The Broad Institute Genomics Platform"/>
            <consortium name="The Broad Institute Genome Sequencing Center for Infectious Disease"/>
            <person name="Wu L."/>
            <person name="Ma J."/>
        </authorList>
    </citation>
    <scope>NUCLEOTIDE SEQUENCE [LARGE SCALE GENOMIC DNA]</scope>
    <source>
        <strain evidence="3">CCUG 36956</strain>
    </source>
</reference>
<dbReference type="Pfam" id="PF11748">
    <property type="entry name" value="DUF3306"/>
    <property type="match status" value="1"/>
</dbReference>
<keyword evidence="3" id="KW-1185">Reference proteome</keyword>
<sequence length="222" mass="24457">MAAEDFFTRWSQKKTSATKVADAGNASADIPAHPLNEARPDNEGNASPDATVKPLPTQDDVDKLTHDSDYSAFMSQGVDESVKRSAMKKLFTDPHFNIMDGLDIYIDDYNKFEPISPALLASLNHAKALLDPLSQLKTPLMRLLEKIPEKPEQDTLENVPASEGEPTPPAEMALADDVRKEEHVQQQNPQEGESAKEIRESESDIKVPVVKEPGAIRNVDDV</sequence>
<accession>A0ABW2J8Y1</accession>
<dbReference type="InterPro" id="IPR021735">
    <property type="entry name" value="DUF3306"/>
</dbReference>
<evidence type="ECO:0000256" key="1">
    <source>
        <dbReference type="SAM" id="MobiDB-lite"/>
    </source>
</evidence>
<proteinExistence type="predicted"/>
<gene>
    <name evidence="2" type="ORF">ACFQO0_16195</name>
</gene>
<evidence type="ECO:0000313" key="2">
    <source>
        <dbReference type="EMBL" id="MFC7299980.1"/>
    </source>
</evidence>
<feature type="region of interest" description="Disordered" evidence="1">
    <location>
        <begin position="1"/>
        <end position="64"/>
    </location>
</feature>
<dbReference type="EMBL" id="JBHTCC010000005">
    <property type="protein sequence ID" value="MFC7299980.1"/>
    <property type="molecule type" value="Genomic_DNA"/>
</dbReference>
<evidence type="ECO:0000313" key="3">
    <source>
        <dbReference type="Proteomes" id="UP001596379"/>
    </source>
</evidence>